<comment type="subcellular location">
    <subcellularLocation>
        <location evidence="1">Nucleus</location>
    </subcellularLocation>
</comment>
<dbReference type="OrthoDB" id="2019504at2759"/>
<protein>
    <submittedName>
        <fullName evidence="5">Uncharacterized protein</fullName>
    </submittedName>
</protein>
<dbReference type="GO" id="GO:0030688">
    <property type="term" value="C:preribosome, small subunit precursor"/>
    <property type="evidence" value="ECO:0007669"/>
    <property type="project" value="InterPro"/>
</dbReference>
<dbReference type="GO" id="GO:0006364">
    <property type="term" value="P:rRNA processing"/>
    <property type="evidence" value="ECO:0007669"/>
    <property type="project" value="InterPro"/>
</dbReference>
<name>A0A1Q2YBD9_9ASCO</name>
<reference evidence="5 6" key="1">
    <citation type="submission" date="2016-08" db="EMBL/GenBank/DDBJ databases">
        <title>Whole genome shotgun sequence of Pichia membranifaciens KS47-1.</title>
        <authorList>
            <person name="Konishi M."/>
            <person name="Ishida M."/>
            <person name="Arakawa T."/>
            <person name="Kato Y."/>
            <person name="Horiuchi J."/>
        </authorList>
    </citation>
    <scope>NUCLEOTIDE SEQUENCE [LARGE SCALE GENOMIC DNA]</scope>
    <source>
        <strain evidence="5 6">KS47-1</strain>
    </source>
</reference>
<evidence type="ECO:0000313" key="5">
    <source>
        <dbReference type="EMBL" id="GAV26849.1"/>
    </source>
</evidence>
<dbReference type="AlphaFoldDB" id="A0A1Q2YBD9"/>
<sequence>MSGEEKTIEEKIEEKKAIIEEKKVPVDLLLEPFKGLSGKGHSEALVSKIRVEVLDDERLHELGIDTSLPEQKKAEDEEKEEEEDDDEDDDEEEWNGFGN</sequence>
<keyword evidence="3" id="KW-0539">Nucleus</keyword>
<accession>A0A1Q2YBD9</accession>
<dbReference type="GO" id="GO:0005634">
    <property type="term" value="C:nucleus"/>
    <property type="evidence" value="ECO:0007669"/>
    <property type="project" value="UniProtKB-SubCell"/>
</dbReference>
<evidence type="ECO:0000256" key="1">
    <source>
        <dbReference type="ARBA" id="ARBA00004123"/>
    </source>
</evidence>
<dbReference type="Pfam" id="PF05997">
    <property type="entry name" value="Nop52"/>
    <property type="match status" value="1"/>
</dbReference>
<organism evidence="5 6">
    <name type="scientific">Pichia membranifaciens</name>
    <dbReference type="NCBI Taxonomy" id="4926"/>
    <lineage>
        <taxon>Eukaryota</taxon>
        <taxon>Fungi</taxon>
        <taxon>Dikarya</taxon>
        <taxon>Ascomycota</taxon>
        <taxon>Saccharomycotina</taxon>
        <taxon>Pichiomycetes</taxon>
        <taxon>Pichiales</taxon>
        <taxon>Pichiaceae</taxon>
        <taxon>Pichia</taxon>
    </lineage>
</organism>
<dbReference type="Proteomes" id="UP000186136">
    <property type="component" value="Unassembled WGS sequence"/>
</dbReference>
<feature type="region of interest" description="Disordered" evidence="4">
    <location>
        <begin position="59"/>
        <end position="99"/>
    </location>
</feature>
<evidence type="ECO:0000313" key="6">
    <source>
        <dbReference type="Proteomes" id="UP000186136"/>
    </source>
</evidence>
<feature type="compositionally biased region" description="Acidic residues" evidence="4">
    <location>
        <begin position="77"/>
        <end position="99"/>
    </location>
</feature>
<keyword evidence="6" id="KW-1185">Reference proteome</keyword>
<evidence type="ECO:0000256" key="4">
    <source>
        <dbReference type="SAM" id="MobiDB-lite"/>
    </source>
</evidence>
<comment type="caution">
    <text evidence="5">The sequence shown here is derived from an EMBL/GenBank/DDBJ whole genome shotgun (WGS) entry which is preliminary data.</text>
</comment>
<proteinExistence type="inferred from homology"/>
<dbReference type="InterPro" id="IPR010301">
    <property type="entry name" value="RRP1"/>
</dbReference>
<dbReference type="EMBL" id="BDGI01000011">
    <property type="protein sequence ID" value="GAV26849.1"/>
    <property type="molecule type" value="Genomic_DNA"/>
</dbReference>
<evidence type="ECO:0000256" key="3">
    <source>
        <dbReference type="ARBA" id="ARBA00023242"/>
    </source>
</evidence>
<gene>
    <name evidence="5" type="ORF">PMKS-000308</name>
</gene>
<evidence type="ECO:0000256" key="2">
    <source>
        <dbReference type="ARBA" id="ARBA00006374"/>
    </source>
</evidence>
<comment type="similarity">
    <text evidence="2">Belongs to the RRP1 family.</text>
</comment>